<evidence type="ECO:0000313" key="3">
    <source>
        <dbReference type="Proteomes" id="UP001291653"/>
    </source>
</evidence>
<evidence type="ECO:0000256" key="1">
    <source>
        <dbReference type="SAM" id="MobiDB-lite"/>
    </source>
</evidence>
<dbReference type="Pfam" id="PF19541">
    <property type="entry name" value="DUF6065"/>
    <property type="match status" value="1"/>
</dbReference>
<feature type="region of interest" description="Disordered" evidence="1">
    <location>
        <begin position="232"/>
        <end position="288"/>
    </location>
</feature>
<name>A0ABQ5NQF9_9ACTN</name>
<organism evidence="2 3">
    <name type="scientific">Streptomyces yaizuensis</name>
    <dbReference type="NCBI Taxonomy" id="2989713"/>
    <lineage>
        <taxon>Bacteria</taxon>
        <taxon>Bacillati</taxon>
        <taxon>Actinomycetota</taxon>
        <taxon>Actinomycetes</taxon>
        <taxon>Kitasatosporales</taxon>
        <taxon>Streptomycetaceae</taxon>
        <taxon>Streptomyces</taxon>
    </lineage>
</organism>
<feature type="compositionally biased region" description="Low complexity" evidence="1">
    <location>
        <begin position="271"/>
        <end position="282"/>
    </location>
</feature>
<dbReference type="InterPro" id="IPR045709">
    <property type="entry name" value="DUF6065"/>
</dbReference>
<reference evidence="2 3" key="1">
    <citation type="submission" date="2022-10" db="EMBL/GenBank/DDBJ databases">
        <title>Draft genome sequence of Streptomyces sp. YSPA8.</title>
        <authorList>
            <person name="Moriuchi R."/>
            <person name="Dohra H."/>
            <person name="Yamamura H."/>
            <person name="Kodani S."/>
        </authorList>
    </citation>
    <scope>NUCLEOTIDE SEQUENCE [LARGE SCALE GENOMIC DNA]</scope>
    <source>
        <strain evidence="2 3">YSPA8</strain>
    </source>
</reference>
<gene>
    <name evidence="2" type="ORF">SYYSPA8_00025</name>
</gene>
<evidence type="ECO:0000313" key="2">
    <source>
        <dbReference type="EMBL" id="GLF92624.1"/>
    </source>
</evidence>
<accession>A0ABQ5NQF9</accession>
<dbReference type="RefSeq" id="WP_323444757.1">
    <property type="nucleotide sequence ID" value="NZ_BSBI01000001.1"/>
</dbReference>
<proteinExistence type="predicted"/>
<keyword evidence="3" id="KW-1185">Reference proteome</keyword>
<dbReference type="Proteomes" id="UP001291653">
    <property type="component" value="Unassembled WGS sequence"/>
</dbReference>
<comment type="caution">
    <text evidence="2">The sequence shown here is derived from an EMBL/GenBank/DDBJ whole genome shotgun (WGS) entry which is preliminary data.</text>
</comment>
<sequence length="288" mass="32037">MPPEDETEPEPVLLAYRLPDTPDLPIVPAPARRDWWDGTTLHYAYRCLPLLMANQNGWWVLNDRAFTVRWNGGTATSDLCVRYADGGTGARPAMSHFGHGILTFQVPYLFRTPPGWNLVVRGPANLPKDGAHPLEGLVETDWAVATFTMNWKITRPGAEIGFEAGEPFLMLLPQRRGELERFRAAEVPISRMPDADDHRAWHDSRMGFAHEILAADAAVAADMWQRHYMRGTHPAADQPFPGHQRRLRLRDFSPAPTDSPTDRPADSPTHSPADSPSAVPSAEEGAAR</sequence>
<dbReference type="EMBL" id="BSBI01000001">
    <property type="protein sequence ID" value="GLF92624.1"/>
    <property type="molecule type" value="Genomic_DNA"/>
</dbReference>
<protein>
    <submittedName>
        <fullName evidence="2">DUF6065 family protein</fullName>
    </submittedName>
</protein>